<evidence type="ECO:0000313" key="5">
    <source>
        <dbReference type="EMBL" id="JAA77091.1"/>
    </source>
</evidence>
<name>R4FQF8_RHOPR</name>
<dbReference type="InterPro" id="IPR039759">
    <property type="entry name" value="eIF2D_SUI1"/>
</dbReference>
<dbReference type="OMA" id="MFLKPYR"/>
<dbReference type="RefSeq" id="XP_073994485.1">
    <property type="nucleotide sequence ID" value="XM_074138384.1"/>
</dbReference>
<dbReference type="PANTHER" id="PTHR12217:SF4">
    <property type="entry name" value="EUKARYOTIC TRANSLATION INITIATION FACTOR 2D"/>
    <property type="match status" value="1"/>
</dbReference>
<feature type="domain" description="SUI1" evidence="3">
    <location>
        <begin position="453"/>
        <end position="525"/>
    </location>
</feature>
<dbReference type="GO" id="GO:0003743">
    <property type="term" value="F:translation initiation factor activity"/>
    <property type="evidence" value="ECO:0007669"/>
    <property type="project" value="InterPro"/>
</dbReference>
<dbReference type="InterPro" id="IPR003121">
    <property type="entry name" value="SWIB_MDM2_domain"/>
</dbReference>
<accession>R4FQF8</accession>
<dbReference type="InterPro" id="IPR036885">
    <property type="entry name" value="SWIB_MDM2_dom_sf"/>
</dbReference>
<keyword evidence="7" id="KW-1185">Reference proteome</keyword>
<sequence>MFRREFKIKSNCQLKSSDRKRLYATILKSFVQLSDTELQTVLPHKESINQAKIHTTQGESIYVYLCNGLPLILDVNNRIVPTIYFLWYFPNLLHGFKVSYFVIEKLAQGADLMVPGILKNDSGAAPYGQVECNELASIHPLDNKAAIAVGNCLMSSQLMSTHGRGRGVEILHIYGDFICKMVTEKLQIPLISINELSEKVIDSVEELELSEQPGDQIKNTTGEIEQVQESQQELTPDEILMNLFLTALTHSKPTLPILTNLFYKNYMLNNLPSNMEFDIKKTKNKKLSTFLAQMEKDNVIKLQTVQNVQSLIEINSEHEKIKEYRSKFKKVTVADTTVEELPIGRIEVCENYVVNFAVLTFFNKFGLKKNDTLTVQEIRKMVKEYVKSENLQDSTNKELVMLDPVLSKITQSKTKKLNWKTLIEKILSLMGNNYEVRKCDILVSTGRGRIPSVDIVTRLRSSNKKVTIIDNLEIYGVDLQEISRECQHALATSTTLLQVPSKKGIQFQIQGSHVDYIKKLLTGKYCIPVKYISDTDFKQ</sequence>
<dbReference type="eggNOG" id="KOG2522">
    <property type="taxonomic scope" value="Eukaryota"/>
</dbReference>
<dbReference type="Gene3D" id="3.10.400.20">
    <property type="match status" value="1"/>
</dbReference>
<evidence type="ECO:0000313" key="6">
    <source>
        <dbReference type="EnsemblMetazoa" id="RPRC015002-PA"/>
    </source>
</evidence>
<evidence type="ECO:0000259" key="3">
    <source>
        <dbReference type="PROSITE" id="PS50296"/>
    </source>
</evidence>
<dbReference type="AlphaFoldDB" id="R4FQF8"/>
<dbReference type="Pfam" id="PF01253">
    <property type="entry name" value="SUI1"/>
    <property type="match status" value="1"/>
</dbReference>
<dbReference type="GO" id="GO:0001731">
    <property type="term" value="P:formation of translation preinitiation complex"/>
    <property type="evidence" value="ECO:0007669"/>
    <property type="project" value="InterPro"/>
</dbReference>
<dbReference type="InterPro" id="IPR001950">
    <property type="entry name" value="SUI1"/>
</dbReference>
<evidence type="ECO:0000313" key="7">
    <source>
        <dbReference type="Proteomes" id="UP000015103"/>
    </source>
</evidence>
<evidence type="ECO:0000259" key="4">
    <source>
        <dbReference type="PROSITE" id="PS51925"/>
    </source>
</evidence>
<protein>
    <submittedName>
        <fullName evidence="6">Eukaryotic translation initiation factor 2D</fullName>
    </submittedName>
    <submittedName>
        <fullName evidence="5">Putative filamentous baseplate protein ligatin</fullName>
    </submittedName>
</protein>
<dbReference type="RefSeq" id="XP_073994484.1">
    <property type="nucleotide sequence ID" value="XM_074138383.1"/>
</dbReference>
<reference evidence="5" key="1">
    <citation type="submission" date="2013-04" db="EMBL/GenBank/DDBJ databases">
        <title>An insight into the transcriptome of the digestive tract of the blood sucking bug, Rhodnius prolixus.</title>
        <authorList>
            <person name="Ribeiro J.M.C."/>
            <person name="Genta F.A."/>
            <person name="Sorgine M.H.F."/>
            <person name="Paiva-Silva G.O."/>
            <person name="Majerowicz D."/>
            <person name="Medeiros M."/>
            <person name="Koerich L."/>
            <person name="Terra W.R."/>
            <person name="Ferreira C."/>
            <person name="Pimentel A.C."/>
            <person name="Bisch P.M."/>
            <person name="Diniz M.M.P."/>
            <person name="Nascimento R."/>
            <person name="Salmon D."/>
            <person name="Silber A.M."/>
            <person name="Alves M."/>
            <person name="Oliveira M.F."/>
            <person name="Gondim K.C."/>
            <person name="Silva Neto M.A.C."/>
            <person name="Atella G.C."/>
            <person name="Araujo H."/>
            <person name="Dias F.S."/>
            <person name="Polycarpo C.R."/>
            <person name="Fampa P."/>
            <person name="Melo A.C."/>
            <person name="Tanaka A.S."/>
            <person name="Balczun C."/>
            <person name="Oliveira J.H.M."/>
            <person name="Goncalves R."/>
            <person name="Lazoski C."/>
            <person name="Pereira M.A."/>
            <person name="Rivera-Pomar R."/>
            <person name="Diambra L."/>
            <person name="Schaub G.A."/>
            <person name="Garcia E.S."/>
            <person name="Azambuja P."/>
            <person name="Braz G.R.C."/>
            <person name="Oliveira P.L."/>
        </authorList>
    </citation>
    <scope>NUCLEOTIDE SEQUENCE</scope>
</reference>
<dbReference type="Pfam" id="PF26292">
    <property type="entry name" value="PUA_elF2D"/>
    <property type="match status" value="1"/>
</dbReference>
<reference evidence="6" key="3">
    <citation type="submission" date="2015-05" db="UniProtKB">
        <authorList>
            <consortium name="EnsemblMetazoa"/>
        </authorList>
    </citation>
    <scope>IDENTIFICATION</scope>
</reference>
<feature type="domain" description="DM2" evidence="4">
    <location>
        <begin position="347"/>
        <end position="429"/>
    </location>
</feature>
<dbReference type="InterPro" id="IPR058886">
    <property type="entry name" value="SWIB_eIF2D"/>
</dbReference>
<dbReference type="STRING" id="13249.R4FQF8"/>
<dbReference type="HOGENOM" id="CLU_012487_2_0_1"/>
<dbReference type="InterPro" id="IPR048247">
    <property type="entry name" value="eIF2D_N"/>
</dbReference>
<dbReference type="EnsemblMetazoa" id="RPRC015002-RA">
    <property type="protein sequence ID" value="RPRC015002-PA"/>
    <property type="gene ID" value="RPRC015002"/>
</dbReference>
<dbReference type="Pfam" id="PF17832">
    <property type="entry name" value="Pre-PUA"/>
    <property type="match status" value="1"/>
</dbReference>
<dbReference type="InterPro" id="IPR041366">
    <property type="entry name" value="Pre-PUA"/>
</dbReference>
<dbReference type="InterPro" id="IPR048248">
    <property type="entry name" value="PUA_eIF2d-like"/>
</dbReference>
<reference evidence="7" key="2">
    <citation type="submission" date="2015-04" db="EMBL/GenBank/DDBJ databases">
        <authorList>
            <person name="Wilson R.K."/>
            <person name="Warren W."/>
            <person name="Dotson E."/>
            <person name="Oliveira P.L."/>
        </authorList>
    </citation>
    <scope>NUCLEOTIDE SEQUENCE</scope>
</reference>
<dbReference type="Gene3D" id="3.30.780.10">
    <property type="entry name" value="SUI1-like domain"/>
    <property type="match status" value="1"/>
</dbReference>
<dbReference type="CDD" id="cd11610">
    <property type="entry name" value="eIF2D_N"/>
    <property type="match status" value="1"/>
</dbReference>
<dbReference type="InterPro" id="IPR004521">
    <property type="entry name" value="Uncharacterised_CHP00451"/>
</dbReference>
<evidence type="ECO:0000256" key="2">
    <source>
        <dbReference type="ARBA" id="ARBA00022490"/>
    </source>
</evidence>
<comment type="similarity">
    <text evidence="1">Belongs to the eIF2D family.</text>
</comment>
<dbReference type="VEuPathDB" id="VectorBase:RPRC015002"/>
<keyword evidence="2" id="KW-0963">Cytoplasm</keyword>
<proteinExistence type="evidence at transcript level"/>
<dbReference type="Pfam" id="PF25304">
    <property type="entry name" value="WHD_eIF2D"/>
    <property type="match status" value="1"/>
</dbReference>
<dbReference type="SUPFAM" id="SSF88697">
    <property type="entry name" value="PUA domain-like"/>
    <property type="match status" value="1"/>
</dbReference>
<dbReference type="InterPro" id="IPR039757">
    <property type="entry name" value="EIF2D"/>
</dbReference>
<dbReference type="PROSITE" id="PS50296">
    <property type="entry name" value="SUI1"/>
    <property type="match status" value="1"/>
</dbReference>
<evidence type="ECO:0000256" key="1">
    <source>
        <dbReference type="ARBA" id="ARBA00010359"/>
    </source>
</evidence>
<dbReference type="PANTHER" id="PTHR12217">
    <property type="entry name" value="EUKARYOTIC TRANSLATION INITIATION FACTOR 2D"/>
    <property type="match status" value="1"/>
</dbReference>
<dbReference type="PROSITE" id="PS50890">
    <property type="entry name" value="PUA"/>
    <property type="match status" value="1"/>
</dbReference>
<dbReference type="InterPro" id="IPR015947">
    <property type="entry name" value="PUA-like_sf"/>
</dbReference>
<dbReference type="NCBIfam" id="TIGR00451">
    <property type="entry name" value="unchar_dom_2"/>
    <property type="match status" value="1"/>
</dbReference>
<dbReference type="GeneID" id="141459367"/>
<dbReference type="Pfam" id="PF26291">
    <property type="entry name" value="SWIB_eIF2D"/>
    <property type="match status" value="1"/>
</dbReference>
<dbReference type="InterPro" id="IPR036877">
    <property type="entry name" value="SUI1_dom_sf"/>
</dbReference>
<dbReference type="Gene3D" id="1.10.245.10">
    <property type="entry name" value="SWIB/MDM2 domain"/>
    <property type="match status" value="1"/>
</dbReference>
<organism evidence="5">
    <name type="scientific">Rhodnius prolixus</name>
    <name type="common">Triatomid bug</name>
    <dbReference type="NCBI Taxonomy" id="13249"/>
    <lineage>
        <taxon>Eukaryota</taxon>
        <taxon>Metazoa</taxon>
        <taxon>Ecdysozoa</taxon>
        <taxon>Arthropoda</taxon>
        <taxon>Hexapoda</taxon>
        <taxon>Insecta</taxon>
        <taxon>Pterygota</taxon>
        <taxon>Neoptera</taxon>
        <taxon>Paraneoptera</taxon>
        <taxon>Hemiptera</taxon>
        <taxon>Heteroptera</taxon>
        <taxon>Panheteroptera</taxon>
        <taxon>Cimicomorpha</taxon>
        <taxon>Reduviidae</taxon>
        <taxon>Triatominae</taxon>
        <taxon>Rhodnius</taxon>
    </lineage>
</organism>
<dbReference type="EMBL" id="GAHY01000419">
    <property type="protein sequence ID" value="JAA77091.1"/>
    <property type="molecule type" value="mRNA"/>
</dbReference>
<dbReference type="EMBL" id="ACPB03001653">
    <property type="status" value="NOT_ANNOTATED_CDS"/>
    <property type="molecule type" value="Genomic_DNA"/>
</dbReference>
<dbReference type="CDD" id="cd11608">
    <property type="entry name" value="eIF2D_C"/>
    <property type="match status" value="1"/>
</dbReference>
<dbReference type="Proteomes" id="UP000015103">
    <property type="component" value="Unassembled WGS sequence"/>
</dbReference>
<dbReference type="CDD" id="cd21156">
    <property type="entry name" value="PUA_eIF2d-like"/>
    <property type="match status" value="1"/>
</dbReference>
<dbReference type="SUPFAM" id="SSF47592">
    <property type="entry name" value="SWIB/MDM2 domain"/>
    <property type="match status" value="1"/>
</dbReference>
<dbReference type="GO" id="GO:0003723">
    <property type="term" value="F:RNA binding"/>
    <property type="evidence" value="ECO:0007669"/>
    <property type="project" value="InterPro"/>
</dbReference>
<dbReference type="SUPFAM" id="SSF55159">
    <property type="entry name" value="eIF1-like"/>
    <property type="match status" value="1"/>
</dbReference>
<dbReference type="InterPro" id="IPR057429">
    <property type="entry name" value="WH_eIF2D"/>
</dbReference>
<dbReference type="PROSITE" id="PS51925">
    <property type="entry name" value="SWIB_MDM2"/>
    <property type="match status" value="1"/>
</dbReference>